<accession>A0A0N4XU14</accession>
<dbReference type="Proteomes" id="UP000271162">
    <property type="component" value="Unassembled WGS sequence"/>
</dbReference>
<name>A0A0N4XU14_NIPBR</name>
<evidence type="ECO:0000313" key="3">
    <source>
        <dbReference type="WBParaSite" id="NBR_0000615401-mRNA-1"/>
    </source>
</evidence>
<dbReference type="EMBL" id="UYSL01019780">
    <property type="protein sequence ID" value="VDL69744.1"/>
    <property type="molecule type" value="Genomic_DNA"/>
</dbReference>
<sequence>MMVIKVCGDEVPEADGKDDEKRYSGQWYNQWTTMPMPGVGLTPFSSIPHQPPAETKKDPGLCRIELSQYVFS</sequence>
<dbReference type="AlphaFoldDB" id="A0A0N4XU14"/>
<evidence type="ECO:0000313" key="1">
    <source>
        <dbReference type="EMBL" id="VDL69744.1"/>
    </source>
</evidence>
<organism evidence="3">
    <name type="scientific">Nippostrongylus brasiliensis</name>
    <name type="common">Rat hookworm</name>
    <dbReference type="NCBI Taxonomy" id="27835"/>
    <lineage>
        <taxon>Eukaryota</taxon>
        <taxon>Metazoa</taxon>
        <taxon>Ecdysozoa</taxon>
        <taxon>Nematoda</taxon>
        <taxon>Chromadorea</taxon>
        <taxon>Rhabditida</taxon>
        <taxon>Rhabditina</taxon>
        <taxon>Rhabditomorpha</taxon>
        <taxon>Strongyloidea</taxon>
        <taxon>Heligmosomidae</taxon>
        <taxon>Nippostrongylus</taxon>
    </lineage>
</organism>
<dbReference type="STRING" id="27835.A0A0N4XU14"/>
<gene>
    <name evidence="1" type="ORF">NBR_LOCUS6155</name>
</gene>
<reference evidence="1 2" key="2">
    <citation type="submission" date="2018-11" db="EMBL/GenBank/DDBJ databases">
        <authorList>
            <consortium name="Pathogen Informatics"/>
        </authorList>
    </citation>
    <scope>NUCLEOTIDE SEQUENCE [LARGE SCALE GENOMIC DNA]</scope>
</reference>
<dbReference type="WBParaSite" id="NBR_0000615401-mRNA-1">
    <property type="protein sequence ID" value="NBR_0000615401-mRNA-1"/>
    <property type="gene ID" value="NBR_0000615401"/>
</dbReference>
<keyword evidence="2" id="KW-1185">Reference proteome</keyword>
<protein>
    <submittedName>
        <fullName evidence="1 3">Uncharacterized protein</fullName>
    </submittedName>
</protein>
<reference evidence="3" key="1">
    <citation type="submission" date="2017-02" db="UniProtKB">
        <authorList>
            <consortium name="WormBaseParasite"/>
        </authorList>
    </citation>
    <scope>IDENTIFICATION</scope>
</reference>
<proteinExistence type="predicted"/>
<evidence type="ECO:0000313" key="2">
    <source>
        <dbReference type="Proteomes" id="UP000271162"/>
    </source>
</evidence>